<protein>
    <submittedName>
        <fullName evidence="2">NIPSNAP family protein</fullName>
    </submittedName>
</protein>
<dbReference type="EMBL" id="JBHRYN010000043">
    <property type="protein sequence ID" value="MFC3702858.1"/>
    <property type="molecule type" value="Genomic_DNA"/>
</dbReference>
<dbReference type="Proteomes" id="UP001595710">
    <property type="component" value="Unassembled WGS sequence"/>
</dbReference>
<dbReference type="InterPro" id="IPR012577">
    <property type="entry name" value="NIPSNAP"/>
</dbReference>
<evidence type="ECO:0000313" key="2">
    <source>
        <dbReference type="EMBL" id="MFC3702858.1"/>
    </source>
</evidence>
<proteinExistence type="predicted"/>
<dbReference type="InterPro" id="IPR011008">
    <property type="entry name" value="Dimeric_a/b-barrel"/>
</dbReference>
<organism evidence="2 3">
    <name type="scientific">Reinekea marina</name>
    <dbReference type="NCBI Taxonomy" id="1310421"/>
    <lineage>
        <taxon>Bacteria</taxon>
        <taxon>Pseudomonadati</taxon>
        <taxon>Pseudomonadota</taxon>
        <taxon>Gammaproteobacteria</taxon>
        <taxon>Oceanospirillales</taxon>
        <taxon>Saccharospirillaceae</taxon>
        <taxon>Reinekea</taxon>
    </lineage>
</organism>
<dbReference type="Pfam" id="PF07978">
    <property type="entry name" value="NIPSNAP"/>
    <property type="match status" value="1"/>
</dbReference>
<accession>A0ABV7WWE0</accession>
<feature type="domain" description="NIPSNAP" evidence="1">
    <location>
        <begin position="8"/>
        <end position="77"/>
    </location>
</feature>
<evidence type="ECO:0000313" key="3">
    <source>
        <dbReference type="Proteomes" id="UP001595710"/>
    </source>
</evidence>
<keyword evidence="3" id="KW-1185">Reference proteome</keyword>
<evidence type="ECO:0000259" key="1">
    <source>
        <dbReference type="Pfam" id="PF07978"/>
    </source>
</evidence>
<name>A0ABV7WWE0_9GAMM</name>
<reference evidence="3" key="1">
    <citation type="journal article" date="2019" name="Int. J. Syst. Evol. Microbiol.">
        <title>The Global Catalogue of Microorganisms (GCM) 10K type strain sequencing project: providing services to taxonomists for standard genome sequencing and annotation.</title>
        <authorList>
            <consortium name="The Broad Institute Genomics Platform"/>
            <consortium name="The Broad Institute Genome Sequencing Center for Infectious Disease"/>
            <person name="Wu L."/>
            <person name="Ma J."/>
        </authorList>
    </citation>
    <scope>NUCLEOTIDE SEQUENCE [LARGE SCALE GENOMIC DNA]</scope>
    <source>
        <strain evidence="3">CECT 8288</strain>
    </source>
</reference>
<gene>
    <name evidence="2" type="ORF">ACFOND_14570</name>
</gene>
<dbReference type="Gene3D" id="3.30.70.100">
    <property type="match status" value="1"/>
</dbReference>
<dbReference type="RefSeq" id="WP_377363397.1">
    <property type="nucleotide sequence ID" value="NZ_JBHRYN010000043.1"/>
</dbReference>
<comment type="caution">
    <text evidence="2">The sequence shown here is derived from an EMBL/GenBank/DDBJ whole genome shotgun (WGS) entry which is preliminary data.</text>
</comment>
<sequence>MFYRRKYYIVANQYLDEFNKLFNEVNLPNQLKHGTRIVGRWMLPLDENRVEVFAIWEYDSKDEYERIEANIRSDETHVQRIADWYKSKGGRDIVHRDWFLEVRNEEIYSTVPTLN</sequence>
<dbReference type="SUPFAM" id="SSF54909">
    <property type="entry name" value="Dimeric alpha+beta barrel"/>
    <property type="match status" value="1"/>
</dbReference>